<reference evidence="2" key="1">
    <citation type="submission" date="2018-02" db="EMBL/GenBank/DDBJ databases">
        <authorList>
            <person name="Holder M.E."/>
            <person name="Ajami N.J."/>
            <person name="Petrosino J.F."/>
        </authorList>
    </citation>
    <scope>NUCLEOTIDE SEQUENCE [LARGE SCALE GENOMIC DNA]</scope>
    <source>
        <strain evidence="2">CCUG 47132</strain>
    </source>
</reference>
<name>A0A2S0L5M9_9FIRM</name>
<organism evidence="1 2">
    <name type="scientific">Mogibacterium diversum</name>
    <dbReference type="NCBI Taxonomy" id="114527"/>
    <lineage>
        <taxon>Bacteria</taxon>
        <taxon>Bacillati</taxon>
        <taxon>Bacillota</taxon>
        <taxon>Clostridia</taxon>
        <taxon>Peptostreptococcales</taxon>
        <taxon>Anaerovoracaceae</taxon>
        <taxon>Mogibacterium</taxon>
    </lineage>
</organism>
<sequence length="85" mass="9891">MNRWKSTTTIPSINLNVNQILHKADSIDDTLTYESVKKGIAYVANKEEFLILSASNGYLRMTYEELEEVRKEIAGILEEVDRKRW</sequence>
<evidence type="ECO:0000313" key="1">
    <source>
        <dbReference type="EMBL" id="AVM48618.1"/>
    </source>
</evidence>
<protein>
    <submittedName>
        <fullName evidence="1">Uncharacterized protein</fullName>
    </submittedName>
</protein>
<dbReference type="AlphaFoldDB" id="A0A2S0L5M9"/>
<dbReference type="GeneID" id="78392020"/>
<dbReference type="Proteomes" id="UP000237883">
    <property type="component" value="Chromosome"/>
</dbReference>
<accession>A0A2S0L5M9</accession>
<dbReference type="KEGG" id="mdv:C5Q96_07050"/>
<dbReference type="EMBL" id="CP027228">
    <property type="protein sequence ID" value="AVM48618.1"/>
    <property type="molecule type" value="Genomic_DNA"/>
</dbReference>
<gene>
    <name evidence="1" type="ORF">C5Q96_07050</name>
</gene>
<dbReference type="RefSeq" id="WP_106057673.1">
    <property type="nucleotide sequence ID" value="NZ_CP027228.1"/>
</dbReference>
<evidence type="ECO:0000313" key="2">
    <source>
        <dbReference type="Proteomes" id="UP000237883"/>
    </source>
</evidence>
<keyword evidence="2" id="KW-1185">Reference proteome</keyword>
<proteinExistence type="predicted"/>